<feature type="domain" description="DUF4007" evidence="1">
    <location>
        <begin position="15"/>
        <end position="168"/>
    </location>
</feature>
<dbReference type="AlphaFoldDB" id="A0A382CXJ6"/>
<feature type="non-terminal residue" evidence="2">
    <location>
        <position position="168"/>
    </location>
</feature>
<protein>
    <recommendedName>
        <fullName evidence="1">DUF4007 domain-containing protein</fullName>
    </recommendedName>
</protein>
<dbReference type="InterPro" id="IPR025248">
    <property type="entry name" value="DUF4007"/>
</dbReference>
<proteinExistence type="predicted"/>
<evidence type="ECO:0000313" key="2">
    <source>
        <dbReference type="EMBL" id="SVB30890.1"/>
    </source>
</evidence>
<accession>A0A382CXJ6</accession>
<evidence type="ECO:0000259" key="1">
    <source>
        <dbReference type="Pfam" id="PF13182"/>
    </source>
</evidence>
<name>A0A382CXJ6_9ZZZZ</name>
<reference evidence="2" key="1">
    <citation type="submission" date="2018-05" db="EMBL/GenBank/DDBJ databases">
        <authorList>
            <person name="Lanie J.A."/>
            <person name="Ng W.-L."/>
            <person name="Kazmierczak K.M."/>
            <person name="Andrzejewski T.M."/>
            <person name="Davidsen T.M."/>
            <person name="Wayne K.J."/>
            <person name="Tettelin H."/>
            <person name="Glass J.I."/>
            <person name="Rusch D."/>
            <person name="Podicherti R."/>
            <person name="Tsui H.-C.T."/>
            <person name="Winkler M.E."/>
        </authorList>
    </citation>
    <scope>NUCLEOTIDE SEQUENCE</scope>
</reference>
<gene>
    <name evidence="2" type="ORF">METZ01_LOCUS183744</name>
</gene>
<organism evidence="2">
    <name type="scientific">marine metagenome</name>
    <dbReference type="NCBI Taxonomy" id="408172"/>
    <lineage>
        <taxon>unclassified sequences</taxon>
        <taxon>metagenomes</taxon>
        <taxon>ecological metagenomes</taxon>
    </lineage>
</organism>
<dbReference type="EMBL" id="UINC01036627">
    <property type="protein sequence ID" value="SVB30890.1"/>
    <property type="molecule type" value="Genomic_DNA"/>
</dbReference>
<dbReference type="Pfam" id="PF13182">
    <property type="entry name" value="DUF4007"/>
    <property type="match status" value="1"/>
</dbReference>
<sequence length="168" mass="19990">MLRGPLGQEKYKPKFSGHDTFPFRYAWLTKIVHYLERGNVKKIKEFEKNKLNTMVDFGVGLNMVKSIRHWSMMTKVCDKDFKLTDFGKLIFSSKNSLDPYLERAETLWLLHWMLASDQQLTTWFYIFNYHQSITINREHLLNDILSVAKFSKWKGISPNTIKRDIDCF</sequence>